<organism evidence="4 5">
    <name type="scientific">Amphimedon queenslandica</name>
    <name type="common">Sponge</name>
    <dbReference type="NCBI Taxonomy" id="400682"/>
    <lineage>
        <taxon>Eukaryota</taxon>
        <taxon>Metazoa</taxon>
        <taxon>Porifera</taxon>
        <taxon>Demospongiae</taxon>
        <taxon>Heteroscleromorpha</taxon>
        <taxon>Haplosclerida</taxon>
        <taxon>Niphatidae</taxon>
        <taxon>Amphimedon</taxon>
    </lineage>
</organism>
<keyword evidence="1" id="KW-0560">Oxidoreductase</keyword>
<comment type="similarity">
    <text evidence="2">Belongs to the short-chain dehydrogenases/reductases (SDR) family.</text>
</comment>
<evidence type="ECO:0000313" key="4">
    <source>
        <dbReference type="EnsemblMetazoa" id="XP_011404089.1"/>
    </source>
</evidence>
<dbReference type="Gene3D" id="3.40.50.720">
    <property type="entry name" value="NAD(P)-binding Rossmann-like Domain"/>
    <property type="match status" value="1"/>
</dbReference>
<dbReference type="InterPro" id="IPR036291">
    <property type="entry name" value="NAD(P)-bd_dom_sf"/>
</dbReference>
<dbReference type="InterPro" id="IPR002347">
    <property type="entry name" value="SDR_fam"/>
</dbReference>
<dbReference type="PANTHER" id="PTHR43157:SF31">
    <property type="entry name" value="PHOSPHATIDYLINOSITOL-GLYCAN BIOSYNTHESIS CLASS F PROTEIN"/>
    <property type="match status" value="1"/>
</dbReference>
<dbReference type="AlphaFoldDB" id="A0AAN0ILM4"/>
<sequence length="329" mass="36489">MAFQFSRLNTSTMRTVLLCSGVAVVGLAAFRYFYVIGRSCTSKKRLDGKTAIVTGGNTGIGKETAIDLAKRGARVIVACRDEKRGSDAVRDIKAASKSEEVMMKKLDLASLASVRQFSEEILQEESHIDLLINNAGVMLCPYRLTEDGFEMQFGTNHLGHFLLTNLLLDCIKESAPSRIVTVSSAAHYRGSLNFDDMMWANGGYSTVDSYHRSKLANVMFSRELAKRLEGTGVSTYSLHPGVINTELTRHMVAGWKIIFAPLLYTLMWFLTKTPKQGAQTTLHCAVSEEAEGITGKYWSNCAVKKPNKLALIDEDCTKLWEYSTEQVKL</sequence>
<reference evidence="5" key="1">
    <citation type="journal article" date="2010" name="Nature">
        <title>The Amphimedon queenslandica genome and the evolution of animal complexity.</title>
        <authorList>
            <person name="Srivastava M."/>
            <person name="Simakov O."/>
            <person name="Chapman J."/>
            <person name="Fahey B."/>
            <person name="Gauthier M.E."/>
            <person name="Mitros T."/>
            <person name="Richards G.S."/>
            <person name="Conaco C."/>
            <person name="Dacre M."/>
            <person name="Hellsten U."/>
            <person name="Larroux C."/>
            <person name="Putnam N.H."/>
            <person name="Stanke M."/>
            <person name="Adamska M."/>
            <person name="Darling A."/>
            <person name="Degnan S.M."/>
            <person name="Oakley T.H."/>
            <person name="Plachetzki D.C."/>
            <person name="Zhai Y."/>
            <person name="Adamski M."/>
            <person name="Calcino A."/>
            <person name="Cummins S.F."/>
            <person name="Goodstein D.M."/>
            <person name="Harris C."/>
            <person name="Jackson D.J."/>
            <person name="Leys S.P."/>
            <person name="Shu S."/>
            <person name="Woodcroft B.J."/>
            <person name="Vervoort M."/>
            <person name="Kosik K.S."/>
            <person name="Manning G."/>
            <person name="Degnan B.M."/>
            <person name="Rokhsar D.S."/>
        </authorList>
    </citation>
    <scope>NUCLEOTIDE SEQUENCE [LARGE SCALE GENOMIC DNA]</scope>
</reference>
<keyword evidence="3" id="KW-1133">Transmembrane helix</keyword>
<dbReference type="GeneID" id="105311857"/>
<dbReference type="PRINTS" id="PR00081">
    <property type="entry name" value="GDHRDH"/>
</dbReference>
<dbReference type="PRINTS" id="PR00080">
    <property type="entry name" value="SDRFAMILY"/>
</dbReference>
<dbReference type="Proteomes" id="UP000007879">
    <property type="component" value="Unassembled WGS sequence"/>
</dbReference>
<dbReference type="PANTHER" id="PTHR43157">
    <property type="entry name" value="PHOSPHATIDYLINOSITOL-GLYCAN BIOSYNTHESIS CLASS F PROTEIN-RELATED"/>
    <property type="match status" value="1"/>
</dbReference>
<dbReference type="GO" id="GO:0016491">
    <property type="term" value="F:oxidoreductase activity"/>
    <property type="evidence" value="ECO:0007669"/>
    <property type="project" value="UniProtKB-KW"/>
</dbReference>
<dbReference type="SUPFAM" id="SSF51735">
    <property type="entry name" value="NAD(P)-binding Rossmann-fold domains"/>
    <property type="match status" value="1"/>
</dbReference>
<protein>
    <submittedName>
        <fullName evidence="4">Uncharacterized protein</fullName>
    </submittedName>
</protein>
<reference evidence="4" key="2">
    <citation type="submission" date="2024-06" db="UniProtKB">
        <authorList>
            <consortium name="EnsemblMetazoa"/>
        </authorList>
    </citation>
    <scope>IDENTIFICATION</scope>
</reference>
<keyword evidence="5" id="KW-1185">Reference proteome</keyword>
<evidence type="ECO:0000256" key="3">
    <source>
        <dbReference type="SAM" id="Phobius"/>
    </source>
</evidence>
<keyword evidence="3" id="KW-0472">Membrane</keyword>
<dbReference type="KEGG" id="aqu:105311857"/>
<dbReference type="NCBIfam" id="NF004846">
    <property type="entry name" value="PRK06197.1"/>
    <property type="match status" value="1"/>
</dbReference>
<feature type="transmembrane region" description="Helical" evidence="3">
    <location>
        <begin position="252"/>
        <end position="270"/>
    </location>
</feature>
<dbReference type="EnsemblMetazoa" id="XM_011405787.2">
    <property type="protein sequence ID" value="XP_011404089.1"/>
    <property type="gene ID" value="LOC105311857"/>
</dbReference>
<evidence type="ECO:0000256" key="2">
    <source>
        <dbReference type="RuleBase" id="RU000363"/>
    </source>
</evidence>
<evidence type="ECO:0000256" key="1">
    <source>
        <dbReference type="ARBA" id="ARBA00023002"/>
    </source>
</evidence>
<keyword evidence="3" id="KW-0812">Transmembrane</keyword>
<evidence type="ECO:0000313" key="5">
    <source>
        <dbReference type="Proteomes" id="UP000007879"/>
    </source>
</evidence>
<name>A0AAN0ILM4_AMPQE</name>
<dbReference type="Pfam" id="PF00106">
    <property type="entry name" value="adh_short"/>
    <property type="match status" value="1"/>
</dbReference>
<proteinExistence type="inferred from homology"/>
<accession>A0AAN0ILM4</accession>
<dbReference type="RefSeq" id="XP_011404089.1">
    <property type="nucleotide sequence ID" value="XM_011405787.2"/>
</dbReference>